<dbReference type="OrthoDB" id="262529at2759"/>
<dbReference type="SUPFAM" id="SSF56281">
    <property type="entry name" value="Metallo-hydrolase/oxidoreductase"/>
    <property type="match status" value="1"/>
</dbReference>
<dbReference type="Gene3D" id="3.60.15.10">
    <property type="entry name" value="Ribonuclease Z/Hydroxyacylglutathione hydrolase-like"/>
    <property type="match status" value="1"/>
</dbReference>
<evidence type="ECO:0000259" key="6">
    <source>
        <dbReference type="Pfam" id="PF07522"/>
    </source>
</evidence>
<name>A0A7I8IQZ9_SPIIN</name>
<dbReference type="GO" id="GO:0035312">
    <property type="term" value="F:5'-3' DNA exonuclease activity"/>
    <property type="evidence" value="ECO:0007669"/>
    <property type="project" value="TreeGrafter"/>
</dbReference>
<evidence type="ECO:0000313" key="8">
    <source>
        <dbReference type="EMBL" id="CAA7396714.1"/>
    </source>
</evidence>
<evidence type="ECO:0000256" key="5">
    <source>
        <dbReference type="ARBA" id="ARBA00023242"/>
    </source>
</evidence>
<proteinExistence type="inferred from homology"/>
<dbReference type="EMBL" id="LR743592">
    <property type="protein sequence ID" value="CAA2620620.1"/>
    <property type="molecule type" value="Genomic_DNA"/>
</dbReference>
<accession>A0A7I8IQZ9</accession>
<evidence type="ECO:0000256" key="2">
    <source>
        <dbReference type="ARBA" id="ARBA00010304"/>
    </source>
</evidence>
<evidence type="ECO:0000256" key="1">
    <source>
        <dbReference type="ARBA" id="ARBA00004123"/>
    </source>
</evidence>
<dbReference type="Proteomes" id="UP000663760">
    <property type="component" value="Chromosome 5"/>
</dbReference>
<reference evidence="7" key="1">
    <citation type="submission" date="2019-12" db="EMBL/GenBank/DDBJ databases">
        <authorList>
            <person name="Scholz U."/>
            <person name="Mascher M."/>
            <person name="Fiebig A."/>
        </authorList>
    </citation>
    <scope>NUCLEOTIDE SEQUENCE</scope>
</reference>
<dbReference type="FunFam" id="3.60.15.10:FF:000039">
    <property type="entry name" value="DNA repair metallo-beta-lactamase family protein"/>
    <property type="match status" value="1"/>
</dbReference>
<feature type="domain" description="DNA repair metallo-beta-lactamase" evidence="6">
    <location>
        <begin position="222"/>
        <end position="331"/>
    </location>
</feature>
<dbReference type="PANTHER" id="PTHR23240">
    <property type="entry name" value="DNA CROSS-LINK REPAIR PROTEIN PSO2/SNM1-RELATED"/>
    <property type="match status" value="1"/>
</dbReference>
<keyword evidence="5" id="KW-0539">Nucleus</keyword>
<organism evidence="7">
    <name type="scientific">Spirodela intermedia</name>
    <name type="common">Intermediate duckweed</name>
    <dbReference type="NCBI Taxonomy" id="51605"/>
    <lineage>
        <taxon>Eukaryota</taxon>
        <taxon>Viridiplantae</taxon>
        <taxon>Streptophyta</taxon>
        <taxon>Embryophyta</taxon>
        <taxon>Tracheophyta</taxon>
        <taxon>Spermatophyta</taxon>
        <taxon>Magnoliopsida</taxon>
        <taxon>Liliopsida</taxon>
        <taxon>Araceae</taxon>
        <taxon>Lemnoideae</taxon>
        <taxon>Spirodela</taxon>
    </lineage>
</organism>
<evidence type="ECO:0000313" key="7">
    <source>
        <dbReference type="EMBL" id="CAA2620620.1"/>
    </source>
</evidence>
<evidence type="ECO:0000256" key="3">
    <source>
        <dbReference type="ARBA" id="ARBA00022763"/>
    </source>
</evidence>
<dbReference type="InterPro" id="IPR036866">
    <property type="entry name" value="RibonucZ/Hydroxyglut_hydro"/>
</dbReference>
<dbReference type="InterPro" id="IPR011084">
    <property type="entry name" value="DRMBL"/>
</dbReference>
<dbReference type="GO" id="GO:0036297">
    <property type="term" value="P:interstrand cross-link repair"/>
    <property type="evidence" value="ECO:0007669"/>
    <property type="project" value="TreeGrafter"/>
</dbReference>
<dbReference type="AlphaFoldDB" id="A0A7I8IQZ9"/>
<dbReference type="Gene3D" id="3.40.50.12650">
    <property type="match status" value="1"/>
</dbReference>
<sequence>MPIEMPRGLPFSVDTWTPNSGRKRHHFLTHAHRDHLQGFAANSSYPIYATRITKLLTLRHLPQIEGGLFVEIGVGETTVVSDLEGDFSVTALDANHCPGAVMFLFEGEFGNILHTGDCRLSSDCLKKLPLKYMTMKGSETCLDYLFLDCTFGRCSITIPSKESAIRQVINCIWKHPHAPVVYLACDLLGQEEILIEVSKTFATKIYVDKAKCPECFLSLSLIAPEILSEDASSRFQVCEAFPRLCERARAKLAEARAKVLPEPLFIRPSTQWYARGEDQKSEPRGPRLSEAERDEFGVWHVGFSMHSSRPELEWSLQLLRPRWVISTTPPCRATELEYVKDHCSGAQLATDGPIWRLLGMGTEKPVPSPAAVSCCSISSSALVAAAAWGGGGSDVLQTSVEAVPLTLFGRARMGPSDRSSSGVEAFAAEQAVVSREDEAPLPSPSRVGSPSAYNASLRGLYRSMNVPVPRPLPSLVELLEDSKRARIGL</sequence>
<comment type="subcellular location">
    <subcellularLocation>
        <location evidence="1">Nucleus</location>
    </subcellularLocation>
</comment>
<keyword evidence="3" id="KW-0227">DNA damage</keyword>
<comment type="similarity">
    <text evidence="2">Belongs to the DNA repair metallo-beta-lactamase (DRMBL) family.</text>
</comment>
<dbReference type="GO" id="GO:0003684">
    <property type="term" value="F:damaged DNA binding"/>
    <property type="evidence" value="ECO:0007669"/>
    <property type="project" value="TreeGrafter"/>
</dbReference>
<dbReference type="EMBL" id="LR746268">
    <property type="protein sequence ID" value="CAA7396714.1"/>
    <property type="molecule type" value="Genomic_DNA"/>
</dbReference>
<evidence type="ECO:0000256" key="4">
    <source>
        <dbReference type="ARBA" id="ARBA00023204"/>
    </source>
</evidence>
<dbReference type="FunFam" id="3.40.50.12650:FF:000005">
    <property type="entry name" value="DNA repair metallo-beta-lactamase family protein"/>
    <property type="match status" value="1"/>
</dbReference>
<dbReference type="GO" id="GO:0006303">
    <property type="term" value="P:double-strand break repair via nonhomologous end joining"/>
    <property type="evidence" value="ECO:0007669"/>
    <property type="project" value="TreeGrafter"/>
</dbReference>
<evidence type="ECO:0000313" key="9">
    <source>
        <dbReference type="Proteomes" id="UP000663760"/>
    </source>
</evidence>
<dbReference type="PANTHER" id="PTHR23240:SF31">
    <property type="entry name" value="DNA REPAIR METALLO-BETA-LACTAMASE FAMILY PROTEIN"/>
    <property type="match status" value="1"/>
</dbReference>
<gene>
    <name evidence="7" type="ORF">SI7747_05006789</name>
    <name evidence="8" type="ORF">SI8410_05007377</name>
</gene>
<protein>
    <recommendedName>
        <fullName evidence="6">DNA repair metallo-beta-lactamase domain-containing protein</fullName>
    </recommendedName>
</protein>
<keyword evidence="4" id="KW-0234">DNA repair</keyword>
<dbReference type="GO" id="GO:0005634">
    <property type="term" value="C:nucleus"/>
    <property type="evidence" value="ECO:0007669"/>
    <property type="project" value="UniProtKB-SubCell"/>
</dbReference>
<dbReference type="Pfam" id="PF07522">
    <property type="entry name" value="DRMBL"/>
    <property type="match status" value="1"/>
</dbReference>
<keyword evidence="9" id="KW-1185">Reference proteome</keyword>